<proteinExistence type="predicted"/>
<protein>
    <submittedName>
        <fullName evidence="1">Uncharacterized protein</fullName>
    </submittedName>
</protein>
<sequence>MILCGTNATSSDPSLPSVYIAAHSNISLPIALIATNNELNMTSSDLSLHTTAALLCNNRALHCPIFPLLPTADITIVVFFLHITATLGCHPLSTQQPLGDLTTAALTILQHHRNRTFSSFCYHYCLQPED</sequence>
<name>A0A427ANF0_ENSVE</name>
<evidence type="ECO:0000313" key="1">
    <source>
        <dbReference type="EMBL" id="RRT77740.1"/>
    </source>
</evidence>
<dbReference type="EMBL" id="AMZH03001853">
    <property type="protein sequence ID" value="RRT77740.1"/>
    <property type="molecule type" value="Genomic_DNA"/>
</dbReference>
<accession>A0A427ANF0</accession>
<organism evidence="1 2">
    <name type="scientific">Ensete ventricosum</name>
    <name type="common">Abyssinian banana</name>
    <name type="synonym">Musa ensete</name>
    <dbReference type="NCBI Taxonomy" id="4639"/>
    <lineage>
        <taxon>Eukaryota</taxon>
        <taxon>Viridiplantae</taxon>
        <taxon>Streptophyta</taxon>
        <taxon>Embryophyta</taxon>
        <taxon>Tracheophyta</taxon>
        <taxon>Spermatophyta</taxon>
        <taxon>Magnoliopsida</taxon>
        <taxon>Liliopsida</taxon>
        <taxon>Zingiberales</taxon>
        <taxon>Musaceae</taxon>
        <taxon>Ensete</taxon>
    </lineage>
</organism>
<evidence type="ECO:0000313" key="2">
    <source>
        <dbReference type="Proteomes" id="UP000287651"/>
    </source>
</evidence>
<reference evidence="1 2" key="1">
    <citation type="journal article" date="2014" name="Agronomy (Basel)">
        <title>A Draft Genome Sequence for Ensete ventricosum, the Drought-Tolerant Tree Against Hunger.</title>
        <authorList>
            <person name="Harrison J."/>
            <person name="Moore K.A."/>
            <person name="Paszkiewicz K."/>
            <person name="Jones T."/>
            <person name="Grant M."/>
            <person name="Ambacheew D."/>
            <person name="Muzemil S."/>
            <person name="Studholme D.J."/>
        </authorList>
    </citation>
    <scope>NUCLEOTIDE SEQUENCE [LARGE SCALE GENOMIC DNA]</scope>
</reference>
<comment type="caution">
    <text evidence="1">The sequence shown here is derived from an EMBL/GenBank/DDBJ whole genome shotgun (WGS) entry which is preliminary data.</text>
</comment>
<dbReference type="Proteomes" id="UP000287651">
    <property type="component" value="Unassembled WGS sequence"/>
</dbReference>
<dbReference type="AlphaFoldDB" id="A0A427ANF0"/>
<gene>
    <name evidence="1" type="ORF">B296_00001729</name>
</gene>